<accession>A0A411DI54</accession>
<reference evidence="1" key="1">
    <citation type="submission" date="2019-01" db="EMBL/GenBank/DDBJ databases">
        <title>Whole Genome Sequencing for Putative Detection of Antimicrobial Resistance and Potential Virulence Factors in Chryseobacterium indologenes isolated from Nile Tilapia in Tanzania.</title>
        <authorList>
            <person name="Mwega E."/>
            <person name="Mutoloki S."/>
            <person name="Mugimba K."/>
            <person name="Colquhoun D."/>
            <person name="Mdegela R."/>
            <person name="Evensen O."/>
            <person name="Wasteson Y."/>
        </authorList>
    </citation>
    <scope>NUCLEOTIDE SEQUENCE [LARGE SCALE GENOMIC DNA]</scope>
    <source>
        <strain evidence="1">StR 01</strain>
    </source>
</reference>
<sequence length="137" mass="15896">MDRNNFLFFGYKIALLKILTTIGKLNTKIISVIMAKLELSYGTVITNHLWVCFTDVSVDLYTNGHHWTGLYKGSAGQKESYFLYNKSFRDNFPFFKTTILKYPSSEVVNRLPNRMDGIIRNPVTSYKRKCPYGVVYE</sequence>
<dbReference type="EMBL" id="CP035532">
    <property type="protein sequence ID" value="QBA20062.1"/>
    <property type="molecule type" value="Genomic_DNA"/>
</dbReference>
<name>A0A411DI54_CHRID</name>
<organism evidence="1">
    <name type="scientific">Chryseobacterium indologenes</name>
    <name type="common">Flavobacterium indologenes</name>
    <dbReference type="NCBI Taxonomy" id="253"/>
    <lineage>
        <taxon>Bacteria</taxon>
        <taxon>Pseudomonadati</taxon>
        <taxon>Bacteroidota</taxon>
        <taxon>Flavobacteriia</taxon>
        <taxon>Flavobacteriales</taxon>
        <taxon>Weeksellaceae</taxon>
        <taxon>Chryseobacterium group</taxon>
        <taxon>Chryseobacterium</taxon>
    </lineage>
</organism>
<protein>
    <submittedName>
        <fullName evidence="1">Uncharacterized protein</fullName>
    </submittedName>
</protein>
<evidence type="ECO:0000313" key="1">
    <source>
        <dbReference type="EMBL" id="QBA20062.1"/>
    </source>
</evidence>
<proteinExistence type="predicted"/>
<gene>
    <name evidence="1" type="ORF">EU348_02345</name>
</gene>
<dbReference type="AlphaFoldDB" id="A0A411DI54"/>